<dbReference type="AlphaFoldDB" id="A0A1T5DXF5"/>
<keyword evidence="4 7" id="KW-0238">DNA-binding</keyword>
<dbReference type="Gene3D" id="6.10.250.690">
    <property type="match status" value="1"/>
</dbReference>
<dbReference type="GO" id="GO:0006355">
    <property type="term" value="P:regulation of DNA-templated transcription"/>
    <property type="evidence" value="ECO:0007669"/>
    <property type="project" value="InterPro"/>
</dbReference>
<dbReference type="Proteomes" id="UP000190044">
    <property type="component" value="Unassembled WGS sequence"/>
</dbReference>
<protein>
    <submittedName>
        <fullName evidence="10">Two-component system, OmpR family, response regulator</fullName>
    </submittedName>
</protein>
<keyword evidence="11" id="KW-1185">Reference proteome</keyword>
<proteinExistence type="predicted"/>
<evidence type="ECO:0000256" key="3">
    <source>
        <dbReference type="ARBA" id="ARBA00023015"/>
    </source>
</evidence>
<dbReference type="InterPro" id="IPR039420">
    <property type="entry name" value="WalR-like"/>
</dbReference>
<evidence type="ECO:0000256" key="5">
    <source>
        <dbReference type="ARBA" id="ARBA00023163"/>
    </source>
</evidence>
<feature type="domain" description="Response regulatory" evidence="8">
    <location>
        <begin position="14"/>
        <end position="128"/>
    </location>
</feature>
<dbReference type="Gene3D" id="3.40.50.2300">
    <property type="match status" value="1"/>
</dbReference>
<dbReference type="Pfam" id="PF00072">
    <property type="entry name" value="Response_reg"/>
    <property type="match status" value="1"/>
</dbReference>
<evidence type="ECO:0000256" key="7">
    <source>
        <dbReference type="PROSITE-ProRule" id="PRU01091"/>
    </source>
</evidence>
<dbReference type="Gene3D" id="1.10.10.10">
    <property type="entry name" value="Winged helix-like DNA-binding domain superfamily/Winged helix DNA-binding domain"/>
    <property type="match status" value="1"/>
</dbReference>
<dbReference type="CDD" id="cd00383">
    <property type="entry name" value="trans_reg_C"/>
    <property type="match status" value="1"/>
</dbReference>
<reference evidence="11" key="1">
    <citation type="submission" date="2017-02" db="EMBL/GenBank/DDBJ databases">
        <authorList>
            <person name="Varghese N."/>
            <person name="Submissions S."/>
        </authorList>
    </citation>
    <scope>NUCLEOTIDE SEQUENCE [LARGE SCALE GENOMIC DNA]</scope>
    <source>
        <strain evidence="11">R11H</strain>
    </source>
</reference>
<feature type="DNA-binding region" description="OmpR/PhoB-type" evidence="7">
    <location>
        <begin position="137"/>
        <end position="235"/>
    </location>
</feature>
<feature type="modified residue" description="4-aspartylphosphate" evidence="6">
    <location>
        <position position="63"/>
    </location>
</feature>
<dbReference type="InterPro" id="IPR036388">
    <property type="entry name" value="WH-like_DNA-bd_sf"/>
</dbReference>
<dbReference type="SMART" id="SM00448">
    <property type="entry name" value="REC"/>
    <property type="match status" value="1"/>
</dbReference>
<dbReference type="GO" id="GO:0000156">
    <property type="term" value="F:phosphorelay response regulator activity"/>
    <property type="evidence" value="ECO:0007669"/>
    <property type="project" value="TreeGrafter"/>
</dbReference>
<dbReference type="SUPFAM" id="SSF46894">
    <property type="entry name" value="C-terminal effector domain of the bipartite response regulators"/>
    <property type="match status" value="1"/>
</dbReference>
<dbReference type="GO" id="GO:0000976">
    <property type="term" value="F:transcription cis-regulatory region binding"/>
    <property type="evidence" value="ECO:0007669"/>
    <property type="project" value="TreeGrafter"/>
</dbReference>
<name>A0A1T5DXF5_9SPHN</name>
<organism evidence="10 11">
    <name type="scientific">Sphingopyxis flava</name>
    <dbReference type="NCBI Taxonomy" id="1507287"/>
    <lineage>
        <taxon>Bacteria</taxon>
        <taxon>Pseudomonadati</taxon>
        <taxon>Pseudomonadota</taxon>
        <taxon>Alphaproteobacteria</taxon>
        <taxon>Sphingomonadales</taxon>
        <taxon>Sphingomonadaceae</taxon>
        <taxon>Sphingopyxis</taxon>
    </lineage>
</organism>
<evidence type="ECO:0000259" key="9">
    <source>
        <dbReference type="PROSITE" id="PS51755"/>
    </source>
</evidence>
<dbReference type="InterPro" id="IPR011006">
    <property type="entry name" value="CheY-like_superfamily"/>
</dbReference>
<keyword evidence="1 6" id="KW-0597">Phosphoprotein</keyword>
<dbReference type="SMART" id="SM00862">
    <property type="entry name" value="Trans_reg_C"/>
    <property type="match status" value="1"/>
</dbReference>
<evidence type="ECO:0000259" key="8">
    <source>
        <dbReference type="PROSITE" id="PS50110"/>
    </source>
</evidence>
<dbReference type="PANTHER" id="PTHR48111:SF76">
    <property type="entry name" value="TWO-COMPONENT RESPONSE REGULATOR"/>
    <property type="match status" value="1"/>
</dbReference>
<evidence type="ECO:0000313" key="10">
    <source>
        <dbReference type="EMBL" id="SKB76334.1"/>
    </source>
</evidence>
<dbReference type="InterPro" id="IPR001867">
    <property type="entry name" value="OmpR/PhoB-type_DNA-bd"/>
</dbReference>
<feature type="domain" description="OmpR/PhoB-type" evidence="9">
    <location>
        <begin position="137"/>
        <end position="235"/>
    </location>
</feature>
<dbReference type="GO" id="GO:0032993">
    <property type="term" value="C:protein-DNA complex"/>
    <property type="evidence" value="ECO:0007669"/>
    <property type="project" value="TreeGrafter"/>
</dbReference>
<dbReference type="InterPro" id="IPR001789">
    <property type="entry name" value="Sig_transdc_resp-reg_receiver"/>
</dbReference>
<dbReference type="CDD" id="cd19935">
    <property type="entry name" value="REC_OmpR_CusR-like"/>
    <property type="match status" value="1"/>
</dbReference>
<keyword evidence="2" id="KW-0902">Two-component regulatory system</keyword>
<evidence type="ECO:0000256" key="1">
    <source>
        <dbReference type="ARBA" id="ARBA00022553"/>
    </source>
</evidence>
<evidence type="ECO:0000313" key="11">
    <source>
        <dbReference type="Proteomes" id="UP000190044"/>
    </source>
</evidence>
<dbReference type="PROSITE" id="PS51755">
    <property type="entry name" value="OMPR_PHOB"/>
    <property type="match status" value="1"/>
</dbReference>
<evidence type="ECO:0000256" key="4">
    <source>
        <dbReference type="ARBA" id="ARBA00023125"/>
    </source>
</evidence>
<dbReference type="PROSITE" id="PS50110">
    <property type="entry name" value="RESPONSE_REGULATORY"/>
    <property type="match status" value="1"/>
</dbReference>
<keyword evidence="3" id="KW-0805">Transcription regulation</keyword>
<dbReference type="FunFam" id="1.10.10.10:FF:000005">
    <property type="entry name" value="Two-component system response regulator"/>
    <property type="match status" value="1"/>
</dbReference>
<dbReference type="Pfam" id="PF00486">
    <property type="entry name" value="Trans_reg_C"/>
    <property type="match status" value="1"/>
</dbReference>
<sequence length="237" mass="26256">MARRAFYDYRGTMHILVIEDDARVAEHIGKGLRSAGHLVDVESDGRAGLLRAATESYDLIVVDRMLPNVDGLTIVQTIRATGDTTPVLFLSALAEVDERVAGLRAGGDDYLTKPFAMSELLARIDVLSRRGPAIIAETRLGVGDLEIDLLGQVVRRGGRPVDLTAREFRILAYLAQNEGRVVTRSMLLEHVWDYHFDPQTNIIDQHVSRLRQKVDRGFGAPLIHTVRGTGYVMQAGR</sequence>
<accession>A0A1T5DXF5</accession>
<evidence type="ECO:0000256" key="2">
    <source>
        <dbReference type="ARBA" id="ARBA00023012"/>
    </source>
</evidence>
<dbReference type="GO" id="GO:0005829">
    <property type="term" value="C:cytosol"/>
    <property type="evidence" value="ECO:0007669"/>
    <property type="project" value="TreeGrafter"/>
</dbReference>
<dbReference type="EMBL" id="FUYP01000017">
    <property type="protein sequence ID" value="SKB76334.1"/>
    <property type="molecule type" value="Genomic_DNA"/>
</dbReference>
<keyword evidence="5" id="KW-0804">Transcription</keyword>
<dbReference type="InterPro" id="IPR016032">
    <property type="entry name" value="Sig_transdc_resp-reg_C-effctor"/>
</dbReference>
<dbReference type="SUPFAM" id="SSF52172">
    <property type="entry name" value="CheY-like"/>
    <property type="match status" value="1"/>
</dbReference>
<dbReference type="PANTHER" id="PTHR48111">
    <property type="entry name" value="REGULATOR OF RPOS"/>
    <property type="match status" value="1"/>
</dbReference>
<gene>
    <name evidence="10" type="ORF">SAMN06295937_101729</name>
</gene>
<evidence type="ECO:0000256" key="6">
    <source>
        <dbReference type="PROSITE-ProRule" id="PRU00169"/>
    </source>
</evidence>